<dbReference type="RefSeq" id="WP_106176533.1">
    <property type="nucleotide sequence ID" value="NZ_PVNH01000001.1"/>
</dbReference>
<accession>A0A2T0M2N9</accession>
<keyword evidence="2" id="KW-0479">Metal-binding</keyword>
<dbReference type="GO" id="GO:0051539">
    <property type="term" value="F:4 iron, 4 sulfur cluster binding"/>
    <property type="evidence" value="ECO:0007669"/>
    <property type="project" value="TreeGrafter"/>
</dbReference>
<dbReference type="PANTHER" id="PTHR30149">
    <property type="entry name" value="HYDROGENASE PROTEIN ASSEMBLY PROTEIN HYPD"/>
    <property type="match status" value="1"/>
</dbReference>
<dbReference type="InterPro" id="IPR042244">
    <property type="entry name" value="HypD_2_sf"/>
</dbReference>
<proteinExistence type="inferred from homology"/>
<dbReference type="GO" id="GO:0051604">
    <property type="term" value="P:protein maturation"/>
    <property type="evidence" value="ECO:0007669"/>
    <property type="project" value="TreeGrafter"/>
</dbReference>
<dbReference type="InterPro" id="IPR002780">
    <property type="entry name" value="Hyd_form_HypD"/>
</dbReference>
<dbReference type="GO" id="GO:0005506">
    <property type="term" value="F:iron ion binding"/>
    <property type="evidence" value="ECO:0007669"/>
    <property type="project" value="TreeGrafter"/>
</dbReference>
<gene>
    <name evidence="4" type="ORF">B0I33_101156</name>
</gene>
<evidence type="ECO:0000256" key="3">
    <source>
        <dbReference type="ARBA" id="ARBA00023004"/>
    </source>
</evidence>
<keyword evidence="5" id="KW-1185">Reference proteome</keyword>
<organism evidence="4 5">
    <name type="scientific">Prauserella shujinwangii</name>
    <dbReference type="NCBI Taxonomy" id="1453103"/>
    <lineage>
        <taxon>Bacteria</taxon>
        <taxon>Bacillati</taxon>
        <taxon>Actinomycetota</taxon>
        <taxon>Actinomycetes</taxon>
        <taxon>Pseudonocardiales</taxon>
        <taxon>Pseudonocardiaceae</taxon>
        <taxon>Prauserella</taxon>
    </lineage>
</organism>
<comment type="caution">
    <text evidence="4">The sequence shown here is derived from an EMBL/GenBank/DDBJ whole genome shotgun (WGS) entry which is preliminary data.</text>
</comment>
<dbReference type="AlphaFoldDB" id="A0A2T0M2N9"/>
<dbReference type="Gene3D" id="6.10.20.100">
    <property type="match status" value="1"/>
</dbReference>
<dbReference type="EMBL" id="PVNH01000001">
    <property type="protein sequence ID" value="PRX51004.1"/>
    <property type="molecule type" value="Genomic_DNA"/>
</dbReference>
<dbReference type="Proteomes" id="UP000238362">
    <property type="component" value="Unassembled WGS sequence"/>
</dbReference>
<protein>
    <submittedName>
        <fullName evidence="4">Hydrogenase expression/formation protein HypD</fullName>
    </submittedName>
</protein>
<comment type="similarity">
    <text evidence="1">Belongs to the HypD family.</text>
</comment>
<evidence type="ECO:0000256" key="1">
    <source>
        <dbReference type="ARBA" id="ARBA00007888"/>
    </source>
</evidence>
<dbReference type="InterPro" id="IPR042243">
    <property type="entry name" value="HypD_1"/>
</dbReference>
<dbReference type="NCBIfam" id="TIGR00075">
    <property type="entry name" value="hypD"/>
    <property type="match status" value="1"/>
</dbReference>
<dbReference type="Gene3D" id="3.40.50.11750">
    <property type="entry name" value="HypD, alpha/beta domain 1"/>
    <property type="match status" value="2"/>
</dbReference>
<reference evidence="4 5" key="1">
    <citation type="submission" date="2018-03" db="EMBL/GenBank/DDBJ databases">
        <title>Genomic Encyclopedia of Type Strains, Phase III (KMG-III): the genomes of soil and plant-associated and newly described type strains.</title>
        <authorList>
            <person name="Whitman W."/>
        </authorList>
    </citation>
    <scope>NUCLEOTIDE SEQUENCE [LARGE SCALE GENOMIC DNA]</scope>
    <source>
        <strain evidence="4 5">CGMCC 4.7125</strain>
    </source>
</reference>
<name>A0A2T0M2N9_9PSEU</name>
<keyword evidence="3" id="KW-0408">Iron</keyword>
<evidence type="ECO:0000256" key="2">
    <source>
        <dbReference type="ARBA" id="ARBA00022723"/>
    </source>
</evidence>
<dbReference type="GO" id="GO:0070025">
    <property type="term" value="F:carbon monoxide binding"/>
    <property type="evidence" value="ECO:0007669"/>
    <property type="project" value="TreeGrafter"/>
</dbReference>
<sequence>MRFVDEYRDAGKARALASKIAGLCEPGRHYKFMEVCGGHTHTIYKHGLEDYLPENVELVHGPGCPVCVIPMGRVDDAIHIASTPDVLMTSFGDMMRVPGSGGNFFDSNAEGTNIRMVYSPLDSLKLARQNPDKHVVFMAIGFETTAPSTAMTLLRARQEGIRNFSVFCNHVTIIPAIKAILDSPDLRLDGFLGPGHVSTVIGCRPYEFIARDYGKPLVVAGFEPLDILQSIYQLLVQLKEGRSEVENQYARVVPWQGNQVALRAMAETMELRPYFEWRGLGFISHSATRLREQFAAFDAERIFSLPGVRVADPKACQCGEVLKGVLKPWECKVFGTACTPETPIGTCMVSPEGACAAYYNFGRFSRQRVKEATGA</sequence>
<dbReference type="OrthoDB" id="9770424at2"/>
<dbReference type="PIRSF" id="PIRSF005622">
    <property type="entry name" value="Hydrgn_mat_hypD"/>
    <property type="match status" value="1"/>
</dbReference>
<evidence type="ECO:0000313" key="5">
    <source>
        <dbReference type="Proteomes" id="UP000238362"/>
    </source>
</evidence>
<dbReference type="Pfam" id="PF01924">
    <property type="entry name" value="HypD"/>
    <property type="match status" value="1"/>
</dbReference>
<dbReference type="PANTHER" id="PTHR30149:SF0">
    <property type="entry name" value="HYDROGENASE MATURATION FACTOR HYPD"/>
    <property type="match status" value="1"/>
</dbReference>
<evidence type="ECO:0000313" key="4">
    <source>
        <dbReference type="EMBL" id="PRX51004.1"/>
    </source>
</evidence>